<keyword evidence="1" id="KW-0732">Signal</keyword>
<comment type="caution">
    <text evidence="2">The sequence shown here is derived from an EMBL/GenBank/DDBJ whole genome shotgun (WGS) entry which is preliminary data.</text>
</comment>
<evidence type="ECO:0000256" key="1">
    <source>
        <dbReference type="SAM" id="SignalP"/>
    </source>
</evidence>
<evidence type="ECO:0000313" key="3">
    <source>
        <dbReference type="Proteomes" id="UP000199735"/>
    </source>
</evidence>
<feature type="chain" id="PRO_5043533435" description="Lipoprotein" evidence="1">
    <location>
        <begin position="21"/>
        <end position="221"/>
    </location>
</feature>
<reference evidence="2 3" key="1">
    <citation type="submission" date="2016-10" db="EMBL/GenBank/DDBJ databases">
        <authorList>
            <person name="Varghese N."/>
            <person name="Submissions S."/>
        </authorList>
    </citation>
    <scope>NUCLEOTIDE SEQUENCE [LARGE SCALE GENOMIC DNA]</scope>
    <source>
        <strain evidence="2 3">DSM 21619</strain>
    </source>
</reference>
<gene>
    <name evidence="2" type="ORF">SAMN04489762_3169</name>
</gene>
<dbReference type="PROSITE" id="PS51257">
    <property type="entry name" value="PROKAR_LIPOPROTEIN"/>
    <property type="match status" value="1"/>
</dbReference>
<feature type="signal peptide" evidence="1">
    <location>
        <begin position="1"/>
        <end position="20"/>
    </location>
</feature>
<name>A0AAX2EJ13_9BACI</name>
<sequence length="221" mass="25171">MKVKFIVALIMTIFVLGGCAMNNDKESKSSSANEAKEFPDVAAFEDEFTREFLESTQPTREGYYSFLSKTGAYKMDFPEGMKINDKSYSIDPDKNSEVVIFSSQNSNGTFIDHHVEYYSFINDPQHGRDQIEGRVGVEIKFEEVPSNYDQKLEIAEYEYENSSGIVSLITKDGVDGQIQTFSSLRCSNDVEENVCKQQIEDEKAEIKKWLKSIHLISKESE</sequence>
<protein>
    <recommendedName>
        <fullName evidence="4">Lipoprotein</fullName>
    </recommendedName>
</protein>
<accession>A0AAX2EJ13</accession>
<evidence type="ECO:0008006" key="4">
    <source>
        <dbReference type="Google" id="ProtNLM"/>
    </source>
</evidence>
<dbReference type="AlphaFoldDB" id="A0AAX2EJ13"/>
<dbReference type="EMBL" id="FOCD01000004">
    <property type="protein sequence ID" value="SEN95070.1"/>
    <property type="molecule type" value="Genomic_DNA"/>
</dbReference>
<proteinExistence type="predicted"/>
<dbReference type="Proteomes" id="UP000199735">
    <property type="component" value="Unassembled WGS sequence"/>
</dbReference>
<organism evidence="2 3">
    <name type="scientific">Terribacillus saccharophilus</name>
    <dbReference type="NCBI Taxonomy" id="361277"/>
    <lineage>
        <taxon>Bacteria</taxon>
        <taxon>Bacillati</taxon>
        <taxon>Bacillota</taxon>
        <taxon>Bacilli</taxon>
        <taxon>Bacillales</taxon>
        <taxon>Bacillaceae</taxon>
        <taxon>Terribacillus</taxon>
    </lineage>
</organism>
<evidence type="ECO:0000313" key="2">
    <source>
        <dbReference type="EMBL" id="SEN95070.1"/>
    </source>
</evidence>